<dbReference type="InterPro" id="IPR011009">
    <property type="entry name" value="Kinase-like_dom_sf"/>
</dbReference>
<evidence type="ECO:0000313" key="9">
    <source>
        <dbReference type="EMBL" id="WJZ89084.1"/>
    </source>
</evidence>
<dbReference type="EMBL" id="CP126653">
    <property type="protein sequence ID" value="WJZ89084.1"/>
    <property type="molecule type" value="Genomic_DNA"/>
</dbReference>
<dbReference type="Gene3D" id="3.30.200.20">
    <property type="entry name" value="Phosphorylase Kinase, domain 1"/>
    <property type="match status" value="1"/>
</dbReference>
<name>A0ABY9C2C0_VITVI</name>
<feature type="binding site" evidence="6">
    <location>
        <position position="594"/>
    </location>
    <ligand>
        <name>ATP</name>
        <dbReference type="ChEBI" id="CHEBI:30616"/>
    </ligand>
</feature>
<keyword evidence="3 6" id="KW-0547">Nucleotide-binding</keyword>
<keyword evidence="2" id="KW-0808">Transferase</keyword>
<dbReference type="InterPro" id="IPR000719">
    <property type="entry name" value="Prot_kinase_dom"/>
</dbReference>
<dbReference type="SUPFAM" id="SSF56112">
    <property type="entry name" value="Protein kinase-like (PK-like)"/>
    <property type="match status" value="1"/>
</dbReference>
<feature type="transmembrane region" description="Helical" evidence="7">
    <location>
        <begin position="449"/>
        <end position="473"/>
    </location>
</feature>
<keyword evidence="7" id="KW-0472">Membrane</keyword>
<protein>
    <recommendedName>
        <fullName evidence="8">Protein kinase domain-containing protein</fullName>
    </recommendedName>
</protein>
<keyword evidence="5 6" id="KW-0067">ATP-binding</keyword>
<evidence type="ECO:0000313" key="10">
    <source>
        <dbReference type="Proteomes" id="UP001227230"/>
    </source>
</evidence>
<dbReference type="InterPro" id="IPR017441">
    <property type="entry name" value="Protein_kinase_ATP_BS"/>
</dbReference>
<dbReference type="Pfam" id="PF13540">
    <property type="entry name" value="RCC1_2"/>
    <property type="match status" value="1"/>
</dbReference>
<dbReference type="PANTHER" id="PTHR46146:SF1">
    <property type="entry name" value="SERINE_THREONINE-PROTEIN KINASE-LIKE PROTEIN CCR3"/>
    <property type="match status" value="1"/>
</dbReference>
<evidence type="ECO:0000256" key="6">
    <source>
        <dbReference type="PROSITE-ProRule" id="PRU10141"/>
    </source>
</evidence>
<keyword evidence="7" id="KW-1133">Transmembrane helix</keyword>
<dbReference type="InterPro" id="IPR009091">
    <property type="entry name" value="RCC1/BLIP-II"/>
</dbReference>
<organism evidence="9 10">
    <name type="scientific">Vitis vinifera</name>
    <name type="common">Grape</name>
    <dbReference type="NCBI Taxonomy" id="29760"/>
    <lineage>
        <taxon>Eukaryota</taxon>
        <taxon>Viridiplantae</taxon>
        <taxon>Streptophyta</taxon>
        <taxon>Embryophyta</taxon>
        <taxon>Tracheophyta</taxon>
        <taxon>Spermatophyta</taxon>
        <taxon>Magnoliopsida</taxon>
        <taxon>eudicotyledons</taxon>
        <taxon>Gunneridae</taxon>
        <taxon>Pentapetalae</taxon>
        <taxon>rosids</taxon>
        <taxon>Vitales</taxon>
        <taxon>Vitaceae</taxon>
        <taxon>Viteae</taxon>
        <taxon>Vitis</taxon>
    </lineage>
</organism>
<evidence type="ECO:0000256" key="3">
    <source>
        <dbReference type="ARBA" id="ARBA00022741"/>
    </source>
</evidence>
<evidence type="ECO:0000256" key="2">
    <source>
        <dbReference type="ARBA" id="ARBA00022679"/>
    </source>
</evidence>
<sequence>MLGPSQLVPNGPCTATQHHSHELSWLLQFTLVSLSVSSVFPNEEEKNRDILCRLIPIYLMRISPSSVTIAFIFVALLSSPALPVNALGSSSTIAVSYATGTVCGILAGHPLQEIQCYRQGHIINLQPQVSYEAISGGQSFFCGLRSGGFSLLCWDTTFSNASFRPKRIYYSDRVGLTDLTVGNAQVCALEASSGGVKCWRGERGGSMFPTPEVGSEFQKITSGGGFTCGILKNNSRVLCWGVSTVGAEIQRQFGDLSMSSLVAGNSHACGLTDTGILVCKGNNDTGQLGFPSGSAFEFSGLALGANHTCAIQRRNGMVECWGGGTKLSEFGSQHIKNVSFESIVAGLDFTCGLTSRNLSVICWGPGWTGKRTSGSVFPLEMIIPGPCVEASCSVCGMYPNSEVLCDGSGNICKSCEFDLPIPLPLPILPPQPSEDLQPNSPASPAPNRLLLAFLIVGSIGLFAGICSIVYCLWTGVCAFFHKQIYDSAQPNVSRANADSFTVIDNGSNVQVSKSSSIKRQSSLALRRQRSGPSSRAVGDRAENFSLSELAAATNMFSLENKIGGGSFGTVYKGKLADGREVAIKRGETGSRIKKFQEKEIAFESELALLSRLHHKHLVGLVGFCEENDERLLVYEYMSNGSLHDHLHSKNNILESSNILNSWKMRIKIALDAARGIEYLHDYAVPPIIHRDIKSSNILLDANWTAKVSDFGLSLMGPDSNQEYMSTRAAGTVGYIDPEYYVLNVLTAKSDVYGLGVVLLELLTGKRAVFKEEVEGALPIGIVDYAVPQITVGELWRVLDMRVGPPEANEAEAVELMANMAMHCVKLEGKERPTMTDIVANLERALALCEESRASISSTSFSIISE</sequence>
<evidence type="ECO:0000256" key="5">
    <source>
        <dbReference type="ARBA" id="ARBA00022840"/>
    </source>
</evidence>
<evidence type="ECO:0000256" key="7">
    <source>
        <dbReference type="SAM" id="Phobius"/>
    </source>
</evidence>
<keyword evidence="1" id="KW-0723">Serine/threonine-protein kinase</keyword>
<keyword evidence="10" id="KW-1185">Reference proteome</keyword>
<feature type="domain" description="Protein kinase" evidence="8">
    <location>
        <begin position="556"/>
        <end position="845"/>
    </location>
</feature>
<dbReference type="InterPro" id="IPR008271">
    <property type="entry name" value="Ser/Thr_kinase_AS"/>
</dbReference>
<dbReference type="PROSITE" id="PS00108">
    <property type="entry name" value="PROTEIN_KINASE_ST"/>
    <property type="match status" value="1"/>
</dbReference>
<dbReference type="InterPro" id="IPR001245">
    <property type="entry name" value="Ser-Thr/Tyr_kinase_cat_dom"/>
</dbReference>
<dbReference type="Pfam" id="PF07714">
    <property type="entry name" value="PK_Tyr_Ser-Thr"/>
    <property type="match status" value="1"/>
</dbReference>
<keyword evidence="7" id="KW-0812">Transmembrane</keyword>
<accession>A0ABY9C2C0</accession>
<dbReference type="Gene3D" id="1.10.510.10">
    <property type="entry name" value="Transferase(Phosphotransferase) domain 1"/>
    <property type="match status" value="1"/>
</dbReference>
<evidence type="ECO:0000256" key="1">
    <source>
        <dbReference type="ARBA" id="ARBA00022527"/>
    </source>
</evidence>
<dbReference type="PROSITE" id="PS00107">
    <property type="entry name" value="PROTEIN_KINASE_ATP"/>
    <property type="match status" value="1"/>
</dbReference>
<dbReference type="PANTHER" id="PTHR46146">
    <property type="entry name" value="SERINE/THREONINE-PROTEIN KINASE-LIKE PROTEIN CCR4"/>
    <property type="match status" value="1"/>
</dbReference>
<dbReference type="Gene3D" id="2.130.10.30">
    <property type="entry name" value="Regulator of chromosome condensation 1/beta-lactamase-inhibitor protein II"/>
    <property type="match status" value="2"/>
</dbReference>
<dbReference type="SUPFAM" id="SSF50985">
    <property type="entry name" value="RCC1/BLIP-II"/>
    <property type="match status" value="1"/>
</dbReference>
<dbReference type="Proteomes" id="UP001227230">
    <property type="component" value="Chromosome 6"/>
</dbReference>
<gene>
    <name evidence="9" type="ORF">VitviT2T_008330</name>
</gene>
<keyword evidence="4" id="KW-0418">Kinase</keyword>
<dbReference type="PROSITE" id="PS50011">
    <property type="entry name" value="PROTEIN_KINASE_DOM"/>
    <property type="match status" value="1"/>
</dbReference>
<reference evidence="9 10" key="1">
    <citation type="journal article" date="2023" name="Hortic Res">
        <title>The complete reference genome for grapevine (Vitis vinifera L.) genetics and breeding.</title>
        <authorList>
            <person name="Shi X."/>
            <person name="Cao S."/>
            <person name="Wang X."/>
            <person name="Huang S."/>
            <person name="Wang Y."/>
            <person name="Liu Z."/>
            <person name="Liu W."/>
            <person name="Leng X."/>
            <person name="Peng Y."/>
            <person name="Wang N."/>
            <person name="Wang Y."/>
            <person name="Ma Z."/>
            <person name="Xu X."/>
            <person name="Zhang F."/>
            <person name="Xue H."/>
            <person name="Zhong H."/>
            <person name="Wang Y."/>
            <person name="Zhang K."/>
            <person name="Velt A."/>
            <person name="Avia K."/>
            <person name="Holtgrawe D."/>
            <person name="Grimplet J."/>
            <person name="Matus J.T."/>
            <person name="Ware D."/>
            <person name="Wu X."/>
            <person name="Wang H."/>
            <person name="Liu C."/>
            <person name="Fang Y."/>
            <person name="Rustenholz C."/>
            <person name="Cheng Z."/>
            <person name="Xiao H."/>
            <person name="Zhou Y."/>
        </authorList>
    </citation>
    <scope>NUCLEOTIDE SEQUENCE [LARGE SCALE GENOMIC DNA]</scope>
    <source>
        <strain evidence="10">cv. Pinot noir / PN40024</strain>
        <tissue evidence="9">Leaf</tissue>
    </source>
</reference>
<proteinExistence type="predicted"/>
<dbReference type="SMART" id="SM00220">
    <property type="entry name" value="S_TKc"/>
    <property type="match status" value="1"/>
</dbReference>
<evidence type="ECO:0000259" key="8">
    <source>
        <dbReference type="PROSITE" id="PS50011"/>
    </source>
</evidence>
<evidence type="ECO:0000256" key="4">
    <source>
        <dbReference type="ARBA" id="ARBA00022777"/>
    </source>
</evidence>
<dbReference type="CDD" id="cd14066">
    <property type="entry name" value="STKc_IRAK"/>
    <property type="match status" value="1"/>
</dbReference>